<dbReference type="GO" id="GO:0006044">
    <property type="term" value="P:N-acetylglucosamine metabolic process"/>
    <property type="evidence" value="ECO:0007669"/>
    <property type="project" value="TreeGrafter"/>
</dbReference>
<dbReference type="Proteomes" id="UP000553632">
    <property type="component" value="Unassembled WGS sequence"/>
</dbReference>
<dbReference type="GO" id="GO:0016020">
    <property type="term" value="C:membrane"/>
    <property type="evidence" value="ECO:0007669"/>
    <property type="project" value="InterPro"/>
</dbReference>
<dbReference type="EMBL" id="JABANO010003652">
    <property type="protein sequence ID" value="KAF4756507.1"/>
    <property type="molecule type" value="Genomic_DNA"/>
</dbReference>
<dbReference type="PANTHER" id="PTHR12224">
    <property type="entry name" value="BETA-1,4-MANNOSYL-GLYCOPROTEIN BETA-1,4-N-ACETYLGLUCOSAMINYL-TRANSFERASE"/>
    <property type="match status" value="1"/>
</dbReference>
<name>A0A7J6UH50_PEROL</name>
<evidence type="ECO:0000313" key="2">
    <source>
        <dbReference type="Proteomes" id="UP000553632"/>
    </source>
</evidence>
<keyword evidence="1" id="KW-0808">Transferase</keyword>
<keyword evidence="2" id="KW-1185">Reference proteome</keyword>
<reference evidence="1 2" key="1">
    <citation type="submission" date="2020-04" db="EMBL/GenBank/DDBJ databases">
        <title>Perkinsus olseni comparative genomics.</title>
        <authorList>
            <person name="Bogema D.R."/>
        </authorList>
    </citation>
    <scope>NUCLEOTIDE SEQUENCE [LARGE SCALE GENOMIC DNA]</scope>
    <source>
        <strain evidence="1 2">ATCC PRA-207</strain>
    </source>
</reference>
<comment type="caution">
    <text evidence="1">The sequence shown here is derived from an EMBL/GenBank/DDBJ whole genome shotgun (WGS) entry which is preliminary data.</text>
</comment>
<dbReference type="InterPro" id="IPR006813">
    <property type="entry name" value="Glyco_trans_17"/>
</dbReference>
<sequence length="416" mass="46079">MSMSTFRKGSVAMPLGLRSSTRGRAAASPSATRGRIAAAGAAETVATQRHSTGHRGDTGAWSWTRLRSMIVMVCVLLPALYVLSVPARGASSLNEEGAFLQGAAVVPHGNDILSRLELVLKKLRSAPLKADGKEADEKAIGLKEALDARGRELLEAKGTIEELKGEKADCAKRGTKAPVVTAESILDKGDLMWIDAAQVDLNELGEWEINPDHGRMEEIAGLEFDWLALVNRHHPNNEVWVRRYVTHLQGLLSREPAALATVVDRPQSRKLEWDCQRNPYMTGTRPSPVRIVDLVPFAYELDILEIRLHELHSVVDVFVIVESTRAFKKWSKSLLLGAALESRRFEAFRDKIVYGVLDDAVEARFRRVNGGKEDRYALETFTRGYLLEKYVEAFGEPDGKTLFIHGDMDEVKLGAN</sequence>
<dbReference type="Pfam" id="PF04724">
    <property type="entry name" value="Glyco_transf_17"/>
    <property type="match status" value="1"/>
</dbReference>
<organism evidence="1 2">
    <name type="scientific">Perkinsus olseni</name>
    <name type="common">Perkinsus atlanticus</name>
    <dbReference type="NCBI Taxonomy" id="32597"/>
    <lineage>
        <taxon>Eukaryota</taxon>
        <taxon>Sar</taxon>
        <taxon>Alveolata</taxon>
        <taxon>Perkinsozoa</taxon>
        <taxon>Perkinsea</taxon>
        <taxon>Perkinsida</taxon>
        <taxon>Perkinsidae</taxon>
        <taxon>Perkinsus</taxon>
    </lineage>
</organism>
<keyword evidence="1" id="KW-0328">Glycosyltransferase</keyword>
<protein>
    <submittedName>
        <fullName evidence="1">Beta-1,4-mannosyl-glycoprotein 4-beta-N-acetylglucosaminyltransferase</fullName>
    </submittedName>
</protein>
<dbReference type="PANTHER" id="PTHR12224:SF0">
    <property type="entry name" value="BETA-1,4-MANNOSYL-GLYCOPROTEIN 4-BETA-N-ACETYLGLUCOSAMINYLTRANSFERASE"/>
    <property type="match status" value="1"/>
</dbReference>
<gene>
    <name evidence="1" type="primary">MGAT3_8</name>
    <name evidence="1" type="ORF">FOZ63_022102</name>
</gene>
<dbReference type="AlphaFoldDB" id="A0A7J6UH50"/>
<dbReference type="GO" id="GO:0003830">
    <property type="term" value="F:beta-1,4-mannosylglycoprotein 4-beta-N-acetylglucosaminyltransferase activity"/>
    <property type="evidence" value="ECO:0007669"/>
    <property type="project" value="InterPro"/>
</dbReference>
<proteinExistence type="predicted"/>
<evidence type="ECO:0000313" key="1">
    <source>
        <dbReference type="EMBL" id="KAF4756507.1"/>
    </source>
</evidence>
<accession>A0A7J6UH50</accession>